<dbReference type="Pfam" id="PF26345">
    <property type="entry name" value="ScoMcrA_N"/>
    <property type="match status" value="1"/>
</dbReference>
<gene>
    <name evidence="2" type="ORF">F8A88_13510</name>
</gene>
<dbReference type="OrthoDB" id="9790459at2"/>
<dbReference type="Proteomes" id="UP000438699">
    <property type="component" value="Unassembled WGS sequence"/>
</dbReference>
<accession>A0A6N6MXY4</accession>
<dbReference type="AlphaFoldDB" id="A0A6N6MXY4"/>
<organism evidence="2 3">
    <name type="scientific">Pseudodesulfovibrio senegalensis</name>
    <dbReference type="NCBI Taxonomy" id="1721087"/>
    <lineage>
        <taxon>Bacteria</taxon>
        <taxon>Pseudomonadati</taxon>
        <taxon>Thermodesulfobacteriota</taxon>
        <taxon>Desulfovibrionia</taxon>
        <taxon>Desulfovibrionales</taxon>
        <taxon>Desulfovibrionaceae</taxon>
    </lineage>
</organism>
<keyword evidence="3" id="KW-1185">Reference proteome</keyword>
<reference evidence="2 3" key="1">
    <citation type="journal article" date="2017" name="Int. J. Syst. Evol. Microbiol.">
        <title>Desulfovibrio senegalensis sp. nov., a mesophilic sulfate reducer isolated from marine sediment.</title>
        <authorList>
            <person name="Thioye A."/>
            <person name="Gam Z.B.A."/>
            <person name="Mbengue M."/>
            <person name="Cayol J.L."/>
            <person name="Joseph-Bartoli M."/>
            <person name="Toure-Kane C."/>
            <person name="Labat M."/>
        </authorList>
    </citation>
    <scope>NUCLEOTIDE SEQUENCE [LARGE SCALE GENOMIC DNA]</scope>
    <source>
        <strain evidence="2 3">DSM 101509</strain>
    </source>
</reference>
<comment type="caution">
    <text evidence="2">The sequence shown here is derived from an EMBL/GenBank/DDBJ whole genome shotgun (WGS) entry which is preliminary data.</text>
</comment>
<evidence type="ECO:0000313" key="3">
    <source>
        <dbReference type="Proteomes" id="UP000438699"/>
    </source>
</evidence>
<sequence>MSLRDLTDSKAVEKAIEEYDKIGRKEFLKKYGFGKTKEYFLIYKNKRYDSKAIVGAAYKYQFPHKPLLTWKEFSGGKTGAAKRLRDLGFNCPFPSK</sequence>
<evidence type="ECO:0000313" key="2">
    <source>
        <dbReference type="EMBL" id="KAB1440264.1"/>
    </source>
</evidence>
<proteinExistence type="predicted"/>
<dbReference type="RefSeq" id="WP_151151705.1">
    <property type="nucleotide sequence ID" value="NZ_WAIE01000007.1"/>
</dbReference>
<name>A0A6N6MXY4_9BACT</name>
<evidence type="ECO:0000259" key="1">
    <source>
        <dbReference type="Pfam" id="PF26345"/>
    </source>
</evidence>
<feature type="domain" description="ScoMcrA-like N-terminal head" evidence="1">
    <location>
        <begin position="7"/>
        <end position="90"/>
    </location>
</feature>
<dbReference type="InterPro" id="IPR058807">
    <property type="entry name" value="ScoMcrA_N"/>
</dbReference>
<protein>
    <recommendedName>
        <fullName evidence="1">ScoMcrA-like N-terminal head domain-containing protein</fullName>
    </recommendedName>
</protein>
<dbReference type="EMBL" id="WAIE01000007">
    <property type="protein sequence ID" value="KAB1440264.1"/>
    <property type="molecule type" value="Genomic_DNA"/>
</dbReference>